<evidence type="ECO:0000313" key="4">
    <source>
        <dbReference type="EMBL" id="MBP1041557.1"/>
    </source>
</evidence>
<evidence type="ECO:0000313" key="5">
    <source>
        <dbReference type="Proteomes" id="UP000674938"/>
    </source>
</evidence>
<gene>
    <name evidence="4" type="ORF">I6N95_11120</name>
</gene>
<dbReference type="InterPro" id="IPR002035">
    <property type="entry name" value="VWF_A"/>
</dbReference>
<dbReference type="Pfam" id="PF00092">
    <property type="entry name" value="VWA"/>
    <property type="match status" value="1"/>
</dbReference>
<dbReference type="Proteomes" id="UP000674938">
    <property type="component" value="Unassembled WGS sequence"/>
</dbReference>
<dbReference type="SMART" id="SM00327">
    <property type="entry name" value="VWA"/>
    <property type="match status" value="1"/>
</dbReference>
<comment type="caution">
    <text evidence="4">The sequence shown here is derived from an EMBL/GenBank/DDBJ whole genome shotgun (WGS) entry which is preliminary data.</text>
</comment>
<keyword evidence="2" id="KW-0732">Signal</keyword>
<sequence length="1012" mass="109903">MKKMKRQVNLMVKLLVMLTLTLQLMPFSVVAETLAQTPTAATTENVEGIEQLKGVELQSYLATLTEVERHQIEAELTEEQLSSLAALKETTGEQTDGDQGVINEVSQDSEQLPVLSDSQPTSDIQTFDTSSSQVETSTSDASQGEEPYIGAAANFLSAGPLSTTLAAADTNLVLNKTATYNEAQKAVDFQLEAYAKGEVVTSSSQVDVVFVLDVSLSMDDTFSNKVTKLAALKTAVTNFADSMKESQTKLGTGQYHTMRLVTYARNAATYPTTYRTDNSANVTNFKNTVNGLSTASATRQDRGLANAEEVVISNKKVPNRNANQVVILFTDGEPADNNATVSQIAGGAVNTARRIKQELGATIYSIGIQNNANPTIVGSQDVPNSMLNGISSNYPKATVSNINNYQGTLFLDSVNPKGANYYLTTTTAGGLSSIFQSIATEIGKIDNLTIRDVLTEEPFFSSSTTAIDLSTVKVYKAWTYAPSLVPISNAVVAYGINTKTVDVKNVNLDPVIFNGSTPTEATKNNKVIIRFSVKVQEDFMGGNQVITNEGISGAYTTSDGVEQLVKVFDIPKVNIPLKDAGIKAKDQKIYLGNSAQVGNFYTNLAKLNGKNNRYVNVTYKIEKGASVLAEKTIPAGTAFQDALFDSIRNETEDVIYKVSYAVVPALSATPSVVSLNKSENVNVYVFNPLLAAPDRHIYLTNSVNINDKLPVITEWQHPKAATLTQLDFTGTAPSVTGAKAASMDLLTEEVVNGSLNEVTLSNNAKFNPSLGFKVYVFRPEITSSNKQIELGDSTTLQERKVKTSWKNTKTTSTVIEGTEPVVSAEPQKVGSSQIEPAIVSPSETTNYAWLVKANNQNVSQYTSHVNADYGTTPKPAGAHFTIYVATSRLTIKKDVIANGPRTFGDETFLFEITWRNGQKVEVYYQTITLNENQTSGQTTLMELKAGTYSIKEISEWSSRYEADTKQKDIQISSKNPGTATFKNTLKNTKWLSHETKAVNQYNPVPKKRADVR</sequence>
<evidence type="ECO:0000256" key="1">
    <source>
        <dbReference type="SAM" id="MobiDB-lite"/>
    </source>
</evidence>
<dbReference type="PROSITE" id="PS50234">
    <property type="entry name" value="VWFA"/>
    <property type="match status" value="1"/>
</dbReference>
<dbReference type="SUPFAM" id="SSF53300">
    <property type="entry name" value="vWA-like"/>
    <property type="match status" value="1"/>
</dbReference>
<keyword evidence="5" id="KW-1185">Reference proteome</keyword>
<proteinExistence type="predicted"/>
<feature type="compositionally biased region" description="Polar residues" evidence="1">
    <location>
        <begin position="113"/>
        <end position="142"/>
    </location>
</feature>
<dbReference type="CDD" id="cd00198">
    <property type="entry name" value="vWFA"/>
    <property type="match status" value="1"/>
</dbReference>
<dbReference type="Gene3D" id="3.40.50.410">
    <property type="entry name" value="von Willebrand factor, type A domain"/>
    <property type="match status" value="1"/>
</dbReference>
<feature type="region of interest" description="Disordered" evidence="1">
    <location>
        <begin position="113"/>
        <end position="144"/>
    </location>
</feature>
<reference evidence="4" key="1">
    <citation type="submission" date="2020-12" db="EMBL/GenBank/DDBJ databases">
        <title>Vagococcus allomyrinae sp. nov. and Enterococcus lavae sp. nov., isolated from the larvae of Allomyrina dichotoma.</title>
        <authorList>
            <person name="Lee S.D."/>
        </authorList>
    </citation>
    <scope>NUCLEOTIDE SEQUENCE</scope>
    <source>
        <strain evidence="4">BWB3-3</strain>
    </source>
</reference>
<evidence type="ECO:0000259" key="3">
    <source>
        <dbReference type="PROSITE" id="PS50234"/>
    </source>
</evidence>
<dbReference type="InterPro" id="IPR036465">
    <property type="entry name" value="vWFA_dom_sf"/>
</dbReference>
<dbReference type="AlphaFoldDB" id="A0A940P521"/>
<evidence type="ECO:0000256" key="2">
    <source>
        <dbReference type="SAM" id="SignalP"/>
    </source>
</evidence>
<feature type="domain" description="VWFA" evidence="3">
    <location>
        <begin position="207"/>
        <end position="438"/>
    </location>
</feature>
<feature type="chain" id="PRO_5036906721" evidence="2">
    <location>
        <begin position="32"/>
        <end position="1012"/>
    </location>
</feature>
<organism evidence="4 5">
    <name type="scientific">Vagococcus allomyrinae</name>
    <dbReference type="NCBI Taxonomy" id="2794353"/>
    <lineage>
        <taxon>Bacteria</taxon>
        <taxon>Bacillati</taxon>
        <taxon>Bacillota</taxon>
        <taxon>Bacilli</taxon>
        <taxon>Lactobacillales</taxon>
        <taxon>Enterococcaceae</taxon>
        <taxon>Vagococcus</taxon>
    </lineage>
</organism>
<accession>A0A940P521</accession>
<dbReference type="EMBL" id="JAEEGA010000006">
    <property type="protein sequence ID" value="MBP1041557.1"/>
    <property type="molecule type" value="Genomic_DNA"/>
</dbReference>
<protein>
    <submittedName>
        <fullName evidence="4">VWA domain-containing protein</fullName>
    </submittedName>
</protein>
<feature type="signal peptide" evidence="2">
    <location>
        <begin position="1"/>
        <end position="31"/>
    </location>
</feature>
<name>A0A940P521_9ENTE</name>